<feature type="region of interest" description="Disordered" evidence="22">
    <location>
        <begin position="104"/>
        <end position="180"/>
    </location>
</feature>
<dbReference type="OrthoDB" id="8118055at2759"/>
<feature type="compositionally biased region" description="Low complexity" evidence="22">
    <location>
        <begin position="125"/>
        <end position="141"/>
    </location>
</feature>
<feature type="binding site" evidence="20">
    <location>
        <position position="695"/>
    </location>
    <ligand>
        <name>Ca(2+)</name>
        <dbReference type="ChEBI" id="CHEBI:29108"/>
    </ligand>
</feature>
<evidence type="ECO:0000256" key="17">
    <source>
        <dbReference type="ARBA" id="ARBA00047669"/>
    </source>
</evidence>
<keyword evidence="7 20" id="KW-0479">Metal-binding</keyword>
<reference evidence="24" key="1">
    <citation type="submission" date="2021-06" db="EMBL/GenBank/DDBJ databases">
        <authorList>
            <person name="Hodson N. C."/>
            <person name="Mongue J. A."/>
            <person name="Jaron S. K."/>
        </authorList>
    </citation>
    <scope>NUCLEOTIDE SEQUENCE</scope>
</reference>
<evidence type="ECO:0000256" key="21">
    <source>
        <dbReference type="PIRSR" id="PIRSR601382-3"/>
    </source>
</evidence>
<dbReference type="GO" id="GO:0000139">
    <property type="term" value="C:Golgi membrane"/>
    <property type="evidence" value="ECO:0007669"/>
    <property type="project" value="UniProtKB-SubCell"/>
</dbReference>
<keyword evidence="8" id="KW-0378">Hydrolase</keyword>
<dbReference type="PANTHER" id="PTHR11742:SF6">
    <property type="entry name" value="MANNOSYL-OLIGOSACCHARIDE ALPHA-1,2-MANNOSIDASE IA-RELATED"/>
    <property type="match status" value="1"/>
</dbReference>
<comment type="subcellular location">
    <subcellularLocation>
        <location evidence="2">Golgi apparatus membrane</location>
        <topology evidence="2">Single-pass type II membrane protein</topology>
    </subcellularLocation>
</comment>
<evidence type="ECO:0000256" key="19">
    <source>
        <dbReference type="PIRSR" id="PIRSR601382-1"/>
    </source>
</evidence>
<comment type="similarity">
    <text evidence="4">Belongs to the glycosyl hydrolase 47 family.</text>
</comment>
<comment type="cofactor">
    <cofactor evidence="1 20">
        <name>Ca(2+)</name>
        <dbReference type="ChEBI" id="CHEBI:29108"/>
    </cofactor>
</comment>
<feature type="region of interest" description="Disordered" evidence="22">
    <location>
        <begin position="67"/>
        <end position="91"/>
    </location>
</feature>
<evidence type="ECO:0000256" key="1">
    <source>
        <dbReference type="ARBA" id="ARBA00001913"/>
    </source>
</evidence>
<evidence type="ECO:0000313" key="24">
    <source>
        <dbReference type="EMBL" id="CAG7818316.1"/>
    </source>
</evidence>
<feature type="active site" description="Proton donor" evidence="19">
    <location>
        <position position="582"/>
    </location>
</feature>
<keyword evidence="6 23" id="KW-0812">Transmembrane</keyword>
<feature type="compositionally biased region" description="Polar residues" evidence="22">
    <location>
        <begin position="68"/>
        <end position="78"/>
    </location>
</feature>
<dbReference type="FunFam" id="1.50.10.10:FF:000017">
    <property type="entry name" value="alpha-1,2-Mannosidase"/>
    <property type="match status" value="1"/>
</dbReference>
<evidence type="ECO:0000256" key="23">
    <source>
        <dbReference type="SAM" id="Phobius"/>
    </source>
</evidence>
<dbReference type="Proteomes" id="UP000708208">
    <property type="component" value="Unassembled WGS sequence"/>
</dbReference>
<evidence type="ECO:0000256" key="16">
    <source>
        <dbReference type="ARBA" id="ARBA00023295"/>
    </source>
</evidence>
<organism evidence="24 25">
    <name type="scientific">Allacma fusca</name>
    <dbReference type="NCBI Taxonomy" id="39272"/>
    <lineage>
        <taxon>Eukaryota</taxon>
        <taxon>Metazoa</taxon>
        <taxon>Ecdysozoa</taxon>
        <taxon>Arthropoda</taxon>
        <taxon>Hexapoda</taxon>
        <taxon>Collembola</taxon>
        <taxon>Symphypleona</taxon>
        <taxon>Sminthuridae</taxon>
        <taxon>Allacma</taxon>
    </lineage>
</organism>
<evidence type="ECO:0000256" key="13">
    <source>
        <dbReference type="ARBA" id="ARBA00023136"/>
    </source>
</evidence>
<evidence type="ECO:0000256" key="5">
    <source>
        <dbReference type="ARBA" id="ARBA00012238"/>
    </source>
</evidence>
<evidence type="ECO:0000256" key="9">
    <source>
        <dbReference type="ARBA" id="ARBA00022837"/>
    </source>
</evidence>
<evidence type="ECO:0000256" key="6">
    <source>
        <dbReference type="ARBA" id="ARBA00022692"/>
    </source>
</evidence>
<protein>
    <recommendedName>
        <fullName evidence="5">mannosyl-oligosaccharide 1,2-alpha-mannosidase</fullName>
        <ecNumber evidence="5">3.2.1.113</ecNumber>
    </recommendedName>
</protein>
<evidence type="ECO:0000256" key="2">
    <source>
        <dbReference type="ARBA" id="ARBA00004323"/>
    </source>
</evidence>
<name>A0A8J2KRA5_9HEXA</name>
<keyword evidence="12" id="KW-0333">Golgi apparatus</keyword>
<evidence type="ECO:0000256" key="15">
    <source>
        <dbReference type="ARBA" id="ARBA00023180"/>
    </source>
</evidence>
<evidence type="ECO:0000256" key="7">
    <source>
        <dbReference type="ARBA" id="ARBA00022723"/>
    </source>
</evidence>
<evidence type="ECO:0000256" key="22">
    <source>
        <dbReference type="SAM" id="MobiDB-lite"/>
    </source>
</evidence>
<evidence type="ECO:0000256" key="20">
    <source>
        <dbReference type="PIRSR" id="PIRSR601382-2"/>
    </source>
</evidence>
<comment type="catalytic activity">
    <reaction evidence="18">
        <text>N(4)-(alpha-D-Man-(1-&gt;2)-alpha-D-Man-(1-&gt;2)-alpha-D-Man-(1-&gt;3)-[alpha-D-Man-(1-&gt;2)-alpha-D-Man-(1-&gt;3)-[alpha-D-Man-(1-&gt;2)-alpha-D-Man-(1-&gt;6)]-alpha-D-Man-(1-&gt;6)]-beta-D-Man-(1-&gt;4)-beta-D-GlcNAc-(1-&gt;4)-beta-D-GlcNAc)-L-asparaginyl-[protein] (N-glucan mannose isomer 9A1,2,3B1,2,3) + 4 H2O = N(4)-(alpha-D-Man-(1-&gt;3)-[alpha-D-Man-(1-&gt;3)-[alpha-D-Man-(1-&gt;6)]-alpha-D-Man-(1-&gt;6)]-beta-D-Man-(1-&gt;4)-beta-D-GlcNAc-(1-&gt;4)-beta-D-GlcNAc)-L-asparaginyl-[protein] (N-glucan mannose isomer 5A1,2) + 4 beta-D-mannose</text>
        <dbReference type="Rhea" id="RHEA:56008"/>
        <dbReference type="Rhea" id="RHEA-COMP:14356"/>
        <dbReference type="Rhea" id="RHEA-COMP:14367"/>
        <dbReference type="ChEBI" id="CHEBI:15377"/>
        <dbReference type="ChEBI" id="CHEBI:28563"/>
        <dbReference type="ChEBI" id="CHEBI:59087"/>
        <dbReference type="ChEBI" id="CHEBI:139493"/>
        <dbReference type="EC" id="3.2.1.113"/>
    </reaction>
</comment>
<evidence type="ECO:0000256" key="18">
    <source>
        <dbReference type="ARBA" id="ARBA00048605"/>
    </source>
</evidence>
<gene>
    <name evidence="24" type="ORF">AFUS01_LOCUS28829</name>
</gene>
<accession>A0A8J2KRA5</accession>
<dbReference type="PANTHER" id="PTHR11742">
    <property type="entry name" value="MANNOSYL-OLIGOSACCHARIDE ALPHA-1,2-MANNOSIDASE-RELATED"/>
    <property type="match status" value="1"/>
</dbReference>
<feature type="active site" evidence="19">
    <location>
        <position position="463"/>
    </location>
</feature>
<evidence type="ECO:0000256" key="10">
    <source>
        <dbReference type="ARBA" id="ARBA00022968"/>
    </source>
</evidence>
<evidence type="ECO:0000256" key="12">
    <source>
        <dbReference type="ARBA" id="ARBA00023034"/>
    </source>
</evidence>
<feature type="active site" evidence="19">
    <location>
        <position position="607"/>
    </location>
</feature>
<dbReference type="GO" id="GO:0005783">
    <property type="term" value="C:endoplasmic reticulum"/>
    <property type="evidence" value="ECO:0007669"/>
    <property type="project" value="TreeGrafter"/>
</dbReference>
<keyword evidence="15" id="KW-0325">Glycoprotein</keyword>
<dbReference type="InterPro" id="IPR001382">
    <property type="entry name" value="Glyco_hydro_47"/>
</dbReference>
<evidence type="ECO:0000313" key="25">
    <source>
        <dbReference type="Proteomes" id="UP000708208"/>
    </source>
</evidence>
<dbReference type="Pfam" id="PF01532">
    <property type="entry name" value="Glyco_hydro_47"/>
    <property type="match status" value="1"/>
</dbReference>
<dbReference type="GO" id="GO:0004571">
    <property type="term" value="F:mannosyl-oligosaccharide 1,2-alpha-mannosidase activity"/>
    <property type="evidence" value="ECO:0007669"/>
    <property type="project" value="UniProtKB-EC"/>
</dbReference>
<sequence length="723" mass="81112">MSLRNRRVREKYCFLLILTSFFLVCVGMVFFLPDLRARTTNGVQDVYEKLPDLFLAPHLPAPPAATSIGVSNDIQGNANLPRPLSPPSSRYLDDRAKLMAKIREEEERNEGMKVLQKPLIVNQDSPSKSSPSSTASSSVSPNVGDGSRNLIAPPTDIGHHAPSVPHGNANSSVVVQGGADSDSLARTRRDFIKQAGRDIFLRDGQGRGLGGKSLSSELLDAQGNRVKIFGAQSADTNETVNEWRSTVVKMTKDAWDNYVKYAWGQNELKPISQRGHSSSIFGPSKIGATIVDAVDTLYIMGLNEEYQMGRDWIAENLDFDKARGEVSVFETNIRFVGGFLSMYSLTGDNMYKEKAYTLAKKLLPAFDTPTGIPYALINLSSGSSKNYGWAASGSSILSEFGTLHLEFTYLSDITGDPIFKEKVYKIREVLKDMHKPKGLYSNYVHPRMGKFTQNHVSMGALGDSFYEYLLKSYLQTGDSDAREMYDEAMKGFEENGLIRYSKSGMLYFAEMKYDRLESKMDHLACFVGGLLALGATTDPELQGGKVPLSESQRATRHLKMAEGVTNTCHESYIRTATRLGPESFRFNDAIEARAQRQNERYYILRPEVIEAYFYLWRITGDPKYREWGWDATQAIEKYCKAGPGGGYSGIRNVYSTEPQQDDVQQTFFFAETLKYLYLMFSSKDLIDFKYWVFNTEAHPLPVKATNPYYRPYQKPPSPSSPQQ</sequence>
<keyword evidence="14 21" id="KW-1015">Disulfide bond</keyword>
<keyword evidence="13 23" id="KW-0472">Membrane</keyword>
<keyword evidence="10" id="KW-0735">Signal-anchor</keyword>
<evidence type="ECO:0000256" key="8">
    <source>
        <dbReference type="ARBA" id="ARBA00022801"/>
    </source>
</evidence>
<feature type="active site" description="Proton donor" evidence="19">
    <location>
        <position position="330"/>
    </location>
</feature>
<comment type="pathway">
    <text evidence="3">Protein modification; protein glycosylation.</text>
</comment>
<feature type="disulfide bond" evidence="21">
    <location>
        <begin position="525"/>
        <end position="568"/>
    </location>
</feature>
<keyword evidence="11 23" id="KW-1133">Transmembrane helix</keyword>
<dbReference type="GO" id="GO:0006491">
    <property type="term" value="P:N-glycan processing"/>
    <property type="evidence" value="ECO:0007669"/>
    <property type="project" value="UniProtKB-ARBA"/>
</dbReference>
<evidence type="ECO:0000256" key="14">
    <source>
        <dbReference type="ARBA" id="ARBA00023157"/>
    </source>
</evidence>
<proteinExistence type="inferred from homology"/>
<evidence type="ECO:0000256" key="11">
    <source>
        <dbReference type="ARBA" id="ARBA00022989"/>
    </source>
</evidence>
<keyword evidence="16" id="KW-0326">Glycosidase</keyword>
<evidence type="ECO:0000256" key="4">
    <source>
        <dbReference type="ARBA" id="ARBA00007658"/>
    </source>
</evidence>
<dbReference type="EC" id="3.2.1.113" evidence="5"/>
<dbReference type="AlphaFoldDB" id="A0A8J2KRA5"/>
<comment type="catalytic activity">
    <reaction evidence="17">
        <text>N(4)-(alpha-D-Man-(1-&gt;2)-alpha-D-Man-(1-&gt;2)-alpha-D-Man-(1-&gt;3)-[alpha-D-Man-(1-&gt;3)-[alpha-D-Man-(1-&gt;2)-alpha-D-Man-(1-&gt;6)]-alpha-D-Man-(1-&gt;6)]-beta-D-Man-(1-&gt;4)-beta-D-GlcNAc-(1-&gt;4)-beta-D-GlcNAc)-L-asparaginyl-[protein] (N-glucan mannose isomer 8A1,2,3B1,3) + 3 H2O = N(4)-(alpha-D-Man-(1-&gt;3)-[alpha-D-Man-(1-&gt;3)-[alpha-D-Man-(1-&gt;6)]-alpha-D-Man-(1-&gt;6)]-beta-D-Man-(1-&gt;4)-beta-D-GlcNAc-(1-&gt;4)-beta-D-GlcNAc)-L-asparaginyl-[protein] (N-glucan mannose isomer 5A1,2) + 3 beta-D-mannose</text>
        <dbReference type="Rhea" id="RHEA:56028"/>
        <dbReference type="Rhea" id="RHEA-COMP:14358"/>
        <dbReference type="Rhea" id="RHEA-COMP:14367"/>
        <dbReference type="ChEBI" id="CHEBI:15377"/>
        <dbReference type="ChEBI" id="CHEBI:28563"/>
        <dbReference type="ChEBI" id="CHEBI:59087"/>
        <dbReference type="ChEBI" id="CHEBI:60628"/>
        <dbReference type="EC" id="3.2.1.113"/>
    </reaction>
</comment>
<dbReference type="EMBL" id="CAJVCH010417527">
    <property type="protein sequence ID" value="CAG7818316.1"/>
    <property type="molecule type" value="Genomic_DNA"/>
</dbReference>
<dbReference type="GO" id="GO:0005509">
    <property type="term" value="F:calcium ion binding"/>
    <property type="evidence" value="ECO:0007669"/>
    <property type="project" value="InterPro"/>
</dbReference>
<dbReference type="InterPro" id="IPR050749">
    <property type="entry name" value="Glycosyl_Hydrolase_47"/>
</dbReference>
<keyword evidence="9 20" id="KW-0106">Calcium</keyword>
<feature type="transmembrane region" description="Helical" evidence="23">
    <location>
        <begin position="12"/>
        <end position="32"/>
    </location>
</feature>
<comment type="caution">
    <text evidence="24">The sequence shown here is derived from an EMBL/GenBank/DDBJ whole genome shotgun (WGS) entry which is preliminary data.</text>
</comment>
<evidence type="ECO:0000256" key="3">
    <source>
        <dbReference type="ARBA" id="ARBA00004922"/>
    </source>
</evidence>
<keyword evidence="25" id="KW-1185">Reference proteome</keyword>